<sequence length="454" mass="51103">MTTLSPSLARIGALSLLLASGNLFAAVSADKAAELGKSLTPVGAERAGNADGSIPEWTGGLAVDAGKIDARGFQENPYAADKPLFTITAQNMEQYKDKLTPGQQAMLKRYPSSYKMPVYPSRRSAAAPEEIYEIATRNALNATTIDNGNGVENFHTAYPFPIPQTGAEVVWNHLQRWRGYSVRRFLTQIAPQTNGSFSPVFMRDEFILREKTRDYEPGKSSVMSYFKQQVTAPSRLAGNVLLVHETLNQATEPRQAWVYNAGQRRVRRAPQVSYDGPGTAADGQRTADGLDMFNGAIDRYDWKLEGKKEIYIAYNNFQLDSPDLQYADIIRAGHLNQDLTRYELHRVWHVVATLKPEFRHIYPRREFFIDEDSWIAGNIDHYDARGNLWRVGEAHLMPHYAAQVPYYAAESLYDLVNGRYIVNGLRNQEQAYEYNFSAPSSEFTPAALRQEGIR</sequence>
<protein>
    <submittedName>
        <fullName evidence="2">DUF1329 domain-containing protein</fullName>
    </submittedName>
</protein>
<name>A0A2T5PFB7_9PSED</name>
<dbReference type="CDD" id="cd16329">
    <property type="entry name" value="LolA_like"/>
    <property type="match status" value="1"/>
</dbReference>
<dbReference type="Proteomes" id="UP000244064">
    <property type="component" value="Unassembled WGS sequence"/>
</dbReference>
<dbReference type="InterPro" id="IPR010752">
    <property type="entry name" value="DUF1329"/>
</dbReference>
<dbReference type="Gene3D" id="2.50.20.10">
    <property type="entry name" value="Lipoprotein localisation LolA/LolB/LppX"/>
    <property type="match status" value="1"/>
</dbReference>
<keyword evidence="1" id="KW-0732">Signal</keyword>
<comment type="caution">
    <text evidence="2">The sequence shown here is derived from an EMBL/GenBank/DDBJ whole genome shotgun (WGS) entry which is preliminary data.</text>
</comment>
<dbReference type="Pfam" id="PF07044">
    <property type="entry name" value="DUF1329"/>
    <property type="match status" value="1"/>
</dbReference>
<dbReference type="RefSeq" id="WP_108104767.1">
    <property type="nucleotide sequence ID" value="NZ_QASN01000002.1"/>
</dbReference>
<dbReference type="EMBL" id="QASN01000002">
    <property type="protein sequence ID" value="PTU76436.1"/>
    <property type="molecule type" value="Genomic_DNA"/>
</dbReference>
<reference evidence="2 3" key="1">
    <citation type="submission" date="2018-04" db="EMBL/GenBank/DDBJ databases">
        <title>Pseudomonas sp. nov., isolated from mangrove soil.</title>
        <authorList>
            <person name="Chen C."/>
        </authorList>
    </citation>
    <scope>NUCLEOTIDE SEQUENCE [LARGE SCALE GENOMIC DNA]</scope>
    <source>
        <strain evidence="2 3">TC-11</strain>
    </source>
</reference>
<evidence type="ECO:0000256" key="1">
    <source>
        <dbReference type="SAM" id="SignalP"/>
    </source>
</evidence>
<evidence type="ECO:0000313" key="3">
    <source>
        <dbReference type="Proteomes" id="UP000244064"/>
    </source>
</evidence>
<proteinExistence type="predicted"/>
<feature type="signal peptide" evidence="1">
    <location>
        <begin position="1"/>
        <end position="25"/>
    </location>
</feature>
<gene>
    <name evidence="2" type="ORF">DBO85_02000</name>
</gene>
<dbReference type="AlphaFoldDB" id="A0A2T5PFB7"/>
<feature type="chain" id="PRO_5015443674" evidence="1">
    <location>
        <begin position="26"/>
        <end position="454"/>
    </location>
</feature>
<keyword evidence="3" id="KW-1185">Reference proteome</keyword>
<evidence type="ECO:0000313" key="2">
    <source>
        <dbReference type="EMBL" id="PTU76436.1"/>
    </source>
</evidence>
<accession>A0A2T5PFB7</accession>
<dbReference type="OrthoDB" id="178023at2"/>
<organism evidence="2 3">
    <name type="scientific">Pseudomonas mangrovi</name>
    <dbReference type="NCBI Taxonomy" id="2161748"/>
    <lineage>
        <taxon>Bacteria</taxon>
        <taxon>Pseudomonadati</taxon>
        <taxon>Pseudomonadota</taxon>
        <taxon>Gammaproteobacteria</taxon>
        <taxon>Pseudomonadales</taxon>
        <taxon>Pseudomonadaceae</taxon>
        <taxon>Pseudomonas</taxon>
    </lineage>
</organism>